<protein>
    <recommendedName>
        <fullName evidence="1">non-specific serine/threonine protein kinase</fullName>
        <ecNumber evidence="1">2.7.11.1</ecNumber>
    </recommendedName>
</protein>
<evidence type="ECO:0000256" key="1">
    <source>
        <dbReference type="ARBA" id="ARBA00012513"/>
    </source>
</evidence>
<reference evidence="5 6" key="1">
    <citation type="submission" date="2024-01" db="EMBL/GenBank/DDBJ databases">
        <title>Complete genome of Cladobotryum mycophilum ATHUM6906.</title>
        <authorList>
            <person name="Christinaki A.C."/>
            <person name="Myridakis A.I."/>
            <person name="Kouvelis V.N."/>
        </authorList>
    </citation>
    <scope>NUCLEOTIDE SEQUENCE [LARGE SCALE GENOMIC DNA]</scope>
    <source>
        <strain evidence="5 6">ATHUM6906</strain>
    </source>
</reference>
<dbReference type="Gene3D" id="3.90.1200.10">
    <property type="match status" value="1"/>
</dbReference>
<dbReference type="Proteomes" id="UP001338125">
    <property type="component" value="Unassembled WGS sequence"/>
</dbReference>
<dbReference type="Gene3D" id="3.30.200.20">
    <property type="entry name" value="Phosphorylase Kinase, domain 1"/>
    <property type="match status" value="1"/>
</dbReference>
<name>A0ABR0T4D0_9HYPO</name>
<keyword evidence="6" id="KW-1185">Reference proteome</keyword>
<gene>
    <name evidence="5" type="ORF">PT974_01579</name>
</gene>
<dbReference type="EC" id="2.7.11.1" evidence="1"/>
<comment type="catalytic activity">
    <reaction evidence="2">
        <text>L-threonyl-[protein] + ATP = O-phospho-L-threonyl-[protein] + ADP + H(+)</text>
        <dbReference type="Rhea" id="RHEA:46608"/>
        <dbReference type="Rhea" id="RHEA-COMP:11060"/>
        <dbReference type="Rhea" id="RHEA-COMP:11605"/>
        <dbReference type="ChEBI" id="CHEBI:15378"/>
        <dbReference type="ChEBI" id="CHEBI:30013"/>
        <dbReference type="ChEBI" id="CHEBI:30616"/>
        <dbReference type="ChEBI" id="CHEBI:61977"/>
        <dbReference type="ChEBI" id="CHEBI:456216"/>
        <dbReference type="EC" id="2.7.11.1"/>
    </reaction>
</comment>
<sequence length="374" mass="41929">METIKETQNDPVATQILYALSSTEYACSSLSRLSGGILNFVYRGTLSRTLPDGATTVIIKHAEERMPGLEGFSLSTHRSFFETQVLRAVHGRVTELGYNGIDVIVPRVYRFNAEHSTQLLEDFKGQTTMREFLQSQCSQSISSEFVTRLGTSLGSWLGALHVWGEGKSPTDLTGEEQENCEVQDASFNFYYDNPLRKIDQFPHLLGSSRETFERVKQRAAEDLKNRDATKFGIIHGDVSTKNILISDDPSTRDTHPRFIIIDWELSQYNSQLRDCGQVLSDLYMLQYLGSLDAAKMMTQGFMQGYPSLTEGAIFQTAIHVGLFLLLWDVTLPGSYSTQEVEGLIILARDLVVAGWNQDREGLKKTTFGTVFSSL</sequence>
<accession>A0ABR0T4D0</accession>
<dbReference type="PROSITE" id="PS00109">
    <property type="entry name" value="PROTEIN_KINASE_TYR"/>
    <property type="match status" value="1"/>
</dbReference>
<evidence type="ECO:0000313" key="5">
    <source>
        <dbReference type="EMBL" id="KAK5999189.1"/>
    </source>
</evidence>
<comment type="catalytic activity">
    <reaction evidence="3">
        <text>L-seryl-[protein] + ATP = O-phospho-L-seryl-[protein] + ADP + H(+)</text>
        <dbReference type="Rhea" id="RHEA:17989"/>
        <dbReference type="Rhea" id="RHEA-COMP:9863"/>
        <dbReference type="Rhea" id="RHEA-COMP:11604"/>
        <dbReference type="ChEBI" id="CHEBI:15378"/>
        <dbReference type="ChEBI" id="CHEBI:29999"/>
        <dbReference type="ChEBI" id="CHEBI:30616"/>
        <dbReference type="ChEBI" id="CHEBI:83421"/>
        <dbReference type="ChEBI" id="CHEBI:456216"/>
        <dbReference type="EC" id="2.7.11.1"/>
    </reaction>
</comment>
<dbReference type="InterPro" id="IPR002575">
    <property type="entry name" value="Aminoglycoside_PTrfase"/>
</dbReference>
<dbReference type="Pfam" id="PF01636">
    <property type="entry name" value="APH"/>
    <property type="match status" value="1"/>
</dbReference>
<evidence type="ECO:0000313" key="6">
    <source>
        <dbReference type="Proteomes" id="UP001338125"/>
    </source>
</evidence>
<dbReference type="EMBL" id="JAVFKD010000001">
    <property type="protein sequence ID" value="KAK5999189.1"/>
    <property type="molecule type" value="Genomic_DNA"/>
</dbReference>
<proteinExistence type="predicted"/>
<dbReference type="InterPro" id="IPR008266">
    <property type="entry name" value="Tyr_kinase_AS"/>
</dbReference>
<comment type="caution">
    <text evidence="5">The sequence shown here is derived from an EMBL/GenBank/DDBJ whole genome shotgun (WGS) entry which is preliminary data.</text>
</comment>
<evidence type="ECO:0000259" key="4">
    <source>
        <dbReference type="Pfam" id="PF01636"/>
    </source>
</evidence>
<organism evidence="5 6">
    <name type="scientific">Cladobotryum mycophilum</name>
    <dbReference type="NCBI Taxonomy" id="491253"/>
    <lineage>
        <taxon>Eukaryota</taxon>
        <taxon>Fungi</taxon>
        <taxon>Dikarya</taxon>
        <taxon>Ascomycota</taxon>
        <taxon>Pezizomycotina</taxon>
        <taxon>Sordariomycetes</taxon>
        <taxon>Hypocreomycetidae</taxon>
        <taxon>Hypocreales</taxon>
        <taxon>Hypocreaceae</taxon>
        <taxon>Cladobotryum</taxon>
    </lineage>
</organism>
<dbReference type="InterPro" id="IPR011009">
    <property type="entry name" value="Kinase-like_dom_sf"/>
</dbReference>
<evidence type="ECO:0000256" key="3">
    <source>
        <dbReference type="ARBA" id="ARBA00048679"/>
    </source>
</evidence>
<evidence type="ECO:0000256" key="2">
    <source>
        <dbReference type="ARBA" id="ARBA00047899"/>
    </source>
</evidence>
<feature type="domain" description="Aminoglycoside phosphotransferase" evidence="4">
    <location>
        <begin position="99"/>
        <end position="307"/>
    </location>
</feature>
<dbReference type="SUPFAM" id="SSF56112">
    <property type="entry name" value="Protein kinase-like (PK-like)"/>
    <property type="match status" value="1"/>
</dbReference>